<evidence type="ECO:0000313" key="5">
    <source>
        <dbReference type="Proteomes" id="UP000187408"/>
    </source>
</evidence>
<dbReference type="Pfam" id="PF25917">
    <property type="entry name" value="BSH_RND"/>
    <property type="match status" value="1"/>
</dbReference>
<dbReference type="Gene3D" id="2.40.420.20">
    <property type="match status" value="1"/>
</dbReference>
<organism evidence="4 5">
    <name type="scientific">Desulfurobacterium indicum</name>
    <dbReference type="NCBI Taxonomy" id="1914305"/>
    <lineage>
        <taxon>Bacteria</taxon>
        <taxon>Pseudomonadati</taxon>
        <taxon>Aquificota</taxon>
        <taxon>Aquificia</taxon>
        <taxon>Desulfurobacteriales</taxon>
        <taxon>Desulfurobacteriaceae</taxon>
        <taxon>Desulfurobacterium</taxon>
    </lineage>
</organism>
<reference evidence="4 5" key="1">
    <citation type="submission" date="2016-10" db="EMBL/GenBank/DDBJ databases">
        <title>Genome sequence of a sulfur-reducing bacterium Desulfurobacterium indicum K6013.</title>
        <authorList>
            <person name="Cao J."/>
            <person name="Shao Z."/>
            <person name="Alain K."/>
            <person name="Jebbar M."/>
        </authorList>
    </citation>
    <scope>NUCLEOTIDE SEQUENCE [LARGE SCALE GENOMIC DNA]</scope>
    <source>
        <strain evidence="4 5">K6013</strain>
    </source>
</reference>
<dbReference type="Proteomes" id="UP000187408">
    <property type="component" value="Unassembled WGS sequence"/>
</dbReference>
<dbReference type="SUPFAM" id="SSF111369">
    <property type="entry name" value="HlyD-like secretion proteins"/>
    <property type="match status" value="1"/>
</dbReference>
<dbReference type="GO" id="GO:0030313">
    <property type="term" value="C:cell envelope"/>
    <property type="evidence" value="ECO:0007669"/>
    <property type="project" value="UniProtKB-SubCell"/>
</dbReference>
<dbReference type="GO" id="GO:1990961">
    <property type="term" value="P:xenobiotic detoxification by transmembrane export across the plasma membrane"/>
    <property type="evidence" value="ECO:0007669"/>
    <property type="project" value="InterPro"/>
</dbReference>
<dbReference type="GO" id="GO:1990281">
    <property type="term" value="C:efflux pump complex"/>
    <property type="evidence" value="ECO:0007669"/>
    <property type="project" value="TreeGrafter"/>
</dbReference>
<dbReference type="InterPro" id="IPR058625">
    <property type="entry name" value="MdtA-like_BSH"/>
</dbReference>
<protein>
    <recommendedName>
        <fullName evidence="3">Multidrug resistance protein MdtA-like barrel-sandwich hybrid domain-containing protein</fullName>
    </recommendedName>
</protein>
<name>A0A1R1MMA2_9BACT</name>
<feature type="coiled-coil region" evidence="2">
    <location>
        <begin position="99"/>
        <end position="192"/>
    </location>
</feature>
<dbReference type="GO" id="GO:0015562">
    <property type="term" value="F:efflux transmembrane transporter activity"/>
    <property type="evidence" value="ECO:0007669"/>
    <property type="project" value="TreeGrafter"/>
</dbReference>
<dbReference type="PANTHER" id="PTHR30469">
    <property type="entry name" value="MULTIDRUG RESISTANCE PROTEIN MDTA"/>
    <property type="match status" value="1"/>
</dbReference>
<dbReference type="GO" id="GO:1990195">
    <property type="term" value="C:macrolide transmembrane transporter complex"/>
    <property type="evidence" value="ECO:0007669"/>
    <property type="project" value="InterPro"/>
</dbReference>
<evidence type="ECO:0000256" key="1">
    <source>
        <dbReference type="ARBA" id="ARBA00023054"/>
    </source>
</evidence>
<dbReference type="AlphaFoldDB" id="A0A1R1MMA2"/>
<evidence type="ECO:0000259" key="3">
    <source>
        <dbReference type="Pfam" id="PF25917"/>
    </source>
</evidence>
<keyword evidence="1 2" id="KW-0175">Coiled coil</keyword>
<accession>A0A1R1MMA2</accession>
<proteinExistence type="predicted"/>
<gene>
    <name evidence="4" type="ORF">BLW93_02605</name>
</gene>
<sequence length="374" mass="40459">MRKILTIAVVAAVVFAGIRLVKKRKAEMEAASLPTIPSIIVKTVLPEKGNVTETALFTGKALRENTVLVSTKLSGYIDKVYVSENQKVHKGMLLAKIDGSEIESSIKQLRENLKAAEKSLEALKLSLKAAQTEKKFAEDKYKRIKALYKAGGASKEQLEGAETELKLKTIKVESAQKAIEAKHNEISGLKEAIKGKESLLNYTTITSPVNGIVGRVFIREGNLAVPGKPILSILTGYEKIVFTFPDDIHLKPGQPVTIPKYGTGKVTKIYPEAENGLPTAEAVLENGKEIPQGSLINVKVILKKAQGTTVPLNALVHRDNGTFVVVKENGQSRLKKVTVVAEDDKKAVIKPSINEPVAVGSESKLIRIVAGGEE</sequence>
<dbReference type="PANTHER" id="PTHR30469:SF15">
    <property type="entry name" value="HLYD FAMILY OF SECRETION PROTEINS"/>
    <property type="match status" value="1"/>
</dbReference>
<dbReference type="RefSeq" id="WP_076712561.1">
    <property type="nucleotide sequence ID" value="NZ_MOEN01000006.1"/>
</dbReference>
<dbReference type="OrthoDB" id="9772050at2"/>
<keyword evidence="5" id="KW-1185">Reference proteome</keyword>
<dbReference type="Gene3D" id="6.10.140.1990">
    <property type="match status" value="1"/>
</dbReference>
<dbReference type="InterPro" id="IPR030190">
    <property type="entry name" value="MacA_alpha-hairpin_sf"/>
</dbReference>
<evidence type="ECO:0000313" key="4">
    <source>
        <dbReference type="EMBL" id="OMH40951.1"/>
    </source>
</evidence>
<dbReference type="Gene3D" id="2.40.50.100">
    <property type="match status" value="1"/>
</dbReference>
<feature type="domain" description="Multidrug resistance protein MdtA-like barrel-sandwich hybrid" evidence="3">
    <location>
        <begin position="65"/>
        <end position="230"/>
    </location>
</feature>
<dbReference type="EMBL" id="MOEN01000006">
    <property type="protein sequence ID" value="OMH40951.1"/>
    <property type="molecule type" value="Genomic_DNA"/>
</dbReference>
<dbReference type="GO" id="GO:0019898">
    <property type="term" value="C:extrinsic component of membrane"/>
    <property type="evidence" value="ECO:0007669"/>
    <property type="project" value="InterPro"/>
</dbReference>
<dbReference type="STRING" id="1914305.BLW93_02605"/>
<evidence type="ECO:0000256" key="2">
    <source>
        <dbReference type="SAM" id="Coils"/>
    </source>
</evidence>
<comment type="caution">
    <text evidence="4">The sequence shown here is derived from an EMBL/GenBank/DDBJ whole genome shotgun (WGS) entry which is preliminary data.</text>
</comment>